<protein>
    <submittedName>
        <fullName evidence="1">Uncharacterized protein</fullName>
    </submittedName>
</protein>
<dbReference type="Proteomes" id="UP000588369">
    <property type="component" value="Unassembled WGS sequence"/>
</dbReference>
<evidence type="ECO:0000313" key="1">
    <source>
        <dbReference type="EMBL" id="NME61841.1"/>
    </source>
</evidence>
<evidence type="ECO:0000313" key="2">
    <source>
        <dbReference type="Proteomes" id="UP000588369"/>
    </source>
</evidence>
<comment type="caution">
    <text evidence="1">The sequence shown here is derived from an EMBL/GenBank/DDBJ whole genome shotgun (WGS) entry which is preliminary data.</text>
</comment>
<gene>
    <name evidence="1" type="ORF">HF844_03355</name>
</gene>
<dbReference type="RefSeq" id="WP_168983942.1">
    <property type="nucleotide sequence ID" value="NZ_JABAGI010000003.1"/>
</dbReference>
<name>A0A7X9NQ96_9BIFI</name>
<proteinExistence type="predicted"/>
<dbReference type="EMBL" id="JABAGI010000003">
    <property type="protein sequence ID" value="NME61841.1"/>
    <property type="molecule type" value="Genomic_DNA"/>
</dbReference>
<accession>A0A7X9NQ96</accession>
<sequence length="216" mass="24619">MTFETVTRYILRCDDCGRRYRKAYDPKGPTLGTMKQRLLWEARSDNWQITDTRQCCPNHWHVKCALCGRTADMTLHRLIQAGWADADPHPMPPSKCGDGRHWLAYAVRLACPECSLRLDLMDWLADRILAADDDLKAWDLSRAADLMLDAYETGDTDSGLVARALGAVTVMTPERRRLIDMAAADGNRFNPGQGESEFRRFDRDIRRRLREASCAA</sequence>
<organism evidence="1 2">
    <name type="scientific">Bifidobacterium thermophilum</name>
    <dbReference type="NCBI Taxonomy" id="33905"/>
    <lineage>
        <taxon>Bacteria</taxon>
        <taxon>Bacillati</taxon>
        <taxon>Actinomycetota</taxon>
        <taxon>Actinomycetes</taxon>
        <taxon>Bifidobacteriales</taxon>
        <taxon>Bifidobacteriaceae</taxon>
        <taxon>Bifidobacterium</taxon>
    </lineage>
</organism>
<dbReference type="AlphaFoldDB" id="A0A7X9NQ96"/>
<reference evidence="1 2" key="1">
    <citation type="submission" date="2020-04" db="EMBL/GenBank/DDBJ databases">
        <authorList>
            <person name="Hitch T.C.A."/>
            <person name="Wylensek D."/>
            <person name="Clavel T."/>
        </authorList>
    </citation>
    <scope>NUCLEOTIDE SEQUENCE [LARGE SCALE GENOMIC DNA]</scope>
    <source>
        <strain evidence="1 2">BSM-130-P53-3C</strain>
    </source>
</reference>